<accession>A0A9W8UM85</accession>
<reference evidence="1" key="1">
    <citation type="journal article" date="2023" name="Access Microbiol">
        <title>De-novo genome assembly for Akanthomyces muscarius, a biocontrol agent of insect agricultural pests.</title>
        <authorList>
            <person name="Erdos Z."/>
            <person name="Studholme D.J."/>
            <person name="Raymond B."/>
            <person name="Sharma M."/>
        </authorList>
    </citation>
    <scope>NUCLEOTIDE SEQUENCE</scope>
    <source>
        <strain evidence="1">Ve6</strain>
    </source>
</reference>
<dbReference type="EMBL" id="JAJHUN010000008">
    <property type="protein sequence ID" value="KAJ4152906.1"/>
    <property type="molecule type" value="Genomic_DNA"/>
</dbReference>
<evidence type="ECO:0000313" key="1">
    <source>
        <dbReference type="EMBL" id="KAJ4152906.1"/>
    </source>
</evidence>
<dbReference type="RefSeq" id="XP_056053564.1">
    <property type="nucleotide sequence ID" value="XM_056196416.1"/>
</dbReference>
<evidence type="ECO:0000313" key="2">
    <source>
        <dbReference type="Proteomes" id="UP001144673"/>
    </source>
</evidence>
<protein>
    <submittedName>
        <fullName evidence="1">Uncharacterized protein</fullName>
    </submittedName>
</protein>
<dbReference type="KEGG" id="amus:LMH87_009424"/>
<organism evidence="1 2">
    <name type="scientific">Akanthomyces muscarius</name>
    <name type="common">Entomopathogenic fungus</name>
    <name type="synonym">Lecanicillium muscarium</name>
    <dbReference type="NCBI Taxonomy" id="2231603"/>
    <lineage>
        <taxon>Eukaryota</taxon>
        <taxon>Fungi</taxon>
        <taxon>Dikarya</taxon>
        <taxon>Ascomycota</taxon>
        <taxon>Pezizomycotina</taxon>
        <taxon>Sordariomycetes</taxon>
        <taxon>Hypocreomycetidae</taxon>
        <taxon>Hypocreales</taxon>
        <taxon>Cordycipitaceae</taxon>
        <taxon>Akanthomyces</taxon>
    </lineage>
</organism>
<proteinExistence type="predicted"/>
<name>A0A9W8UM85_AKAMU</name>
<dbReference type="Proteomes" id="UP001144673">
    <property type="component" value="Chromosome 5"/>
</dbReference>
<dbReference type="AlphaFoldDB" id="A0A9W8UM85"/>
<sequence length="147" mass="16653">MDFDKERVIQNHSVLLSQRSPINQYGLLARVMQMTSQEITHDSKRISESRLFFNTSVPSSTFICGSQGSGKSYTLSCLLENCLARSEATVLPHPLTSLLFHYDEFISDHGGSPSTIKKTYSQLKVEVQPLQIRESNLNTKPKYRELV</sequence>
<dbReference type="InterPro" id="IPR027417">
    <property type="entry name" value="P-loop_NTPase"/>
</dbReference>
<keyword evidence="2" id="KW-1185">Reference proteome</keyword>
<dbReference type="GeneID" id="80896583"/>
<comment type="caution">
    <text evidence="1">The sequence shown here is derived from an EMBL/GenBank/DDBJ whole genome shotgun (WGS) entry which is preliminary data.</text>
</comment>
<gene>
    <name evidence="1" type="ORF">LMH87_009424</name>
</gene>
<dbReference type="SUPFAM" id="SSF52540">
    <property type="entry name" value="P-loop containing nucleoside triphosphate hydrolases"/>
    <property type="match status" value="1"/>
</dbReference>